<sequence>MNRQPRIVLTELREYRSASGSTYFAGYLGKTRVVMLRDDRAECTGKEVARWNVLMEEPRPREGQDGPSPISGASRPRRAARAGPSEHERRERPAQERRATKLLRKRGTDPDAPLPSDPLPF</sequence>
<accession>A0A840ZQZ8</accession>
<dbReference type="Proteomes" id="UP000583454">
    <property type="component" value="Unassembled WGS sequence"/>
</dbReference>
<protein>
    <submittedName>
        <fullName evidence="2">Uncharacterized protein</fullName>
    </submittedName>
</protein>
<gene>
    <name evidence="2" type="ORF">HNR00_004019</name>
</gene>
<feature type="region of interest" description="Disordered" evidence="1">
    <location>
        <begin position="54"/>
        <end position="121"/>
    </location>
</feature>
<organism evidence="2 3">
    <name type="scientific">Methylorubrum rhodinum</name>
    <dbReference type="NCBI Taxonomy" id="29428"/>
    <lineage>
        <taxon>Bacteria</taxon>
        <taxon>Pseudomonadati</taxon>
        <taxon>Pseudomonadota</taxon>
        <taxon>Alphaproteobacteria</taxon>
        <taxon>Hyphomicrobiales</taxon>
        <taxon>Methylobacteriaceae</taxon>
        <taxon>Methylorubrum</taxon>
    </lineage>
</organism>
<dbReference type="EMBL" id="JACHOP010000021">
    <property type="protein sequence ID" value="MBB5759287.1"/>
    <property type="molecule type" value="Genomic_DNA"/>
</dbReference>
<dbReference type="AlphaFoldDB" id="A0A840ZQZ8"/>
<feature type="compositionally biased region" description="Pro residues" evidence="1">
    <location>
        <begin position="112"/>
        <end position="121"/>
    </location>
</feature>
<evidence type="ECO:0000313" key="2">
    <source>
        <dbReference type="EMBL" id="MBB5759287.1"/>
    </source>
</evidence>
<feature type="compositionally biased region" description="Basic and acidic residues" evidence="1">
    <location>
        <begin position="84"/>
        <end position="99"/>
    </location>
</feature>
<comment type="caution">
    <text evidence="2">The sequence shown here is derived from an EMBL/GenBank/DDBJ whole genome shotgun (WGS) entry which is preliminary data.</text>
</comment>
<evidence type="ECO:0000256" key="1">
    <source>
        <dbReference type="SAM" id="MobiDB-lite"/>
    </source>
</evidence>
<evidence type="ECO:0000313" key="3">
    <source>
        <dbReference type="Proteomes" id="UP000583454"/>
    </source>
</evidence>
<reference evidence="2 3" key="1">
    <citation type="submission" date="2020-08" db="EMBL/GenBank/DDBJ databases">
        <title>Genomic Encyclopedia of Type Strains, Phase IV (KMG-IV): sequencing the most valuable type-strain genomes for metagenomic binning, comparative biology and taxonomic classification.</title>
        <authorList>
            <person name="Goeker M."/>
        </authorList>
    </citation>
    <scope>NUCLEOTIDE SEQUENCE [LARGE SCALE GENOMIC DNA]</scope>
    <source>
        <strain evidence="2 3">DSM 2163</strain>
    </source>
</reference>
<proteinExistence type="predicted"/>
<keyword evidence="3" id="KW-1185">Reference proteome</keyword>
<dbReference type="RefSeq" id="WP_183572184.1">
    <property type="nucleotide sequence ID" value="NZ_JACHOP010000021.1"/>
</dbReference>
<name>A0A840ZQZ8_9HYPH</name>